<comment type="caution">
    <text evidence="3">The sequence shown here is derived from an EMBL/GenBank/DDBJ whole genome shotgun (WGS) entry which is preliminary data.</text>
</comment>
<keyword evidence="2" id="KW-0812">Transmembrane</keyword>
<feature type="compositionally biased region" description="Low complexity" evidence="1">
    <location>
        <begin position="459"/>
        <end position="470"/>
    </location>
</feature>
<keyword evidence="4" id="KW-1185">Reference proteome</keyword>
<feature type="transmembrane region" description="Helical" evidence="2">
    <location>
        <begin position="253"/>
        <end position="282"/>
    </location>
</feature>
<feature type="region of interest" description="Disordered" evidence="1">
    <location>
        <begin position="437"/>
        <end position="470"/>
    </location>
</feature>
<evidence type="ECO:0000313" key="4">
    <source>
        <dbReference type="Proteomes" id="UP001373714"/>
    </source>
</evidence>
<keyword evidence="2" id="KW-0472">Membrane</keyword>
<feature type="compositionally biased region" description="Low complexity" evidence="1">
    <location>
        <begin position="378"/>
        <end position="387"/>
    </location>
</feature>
<dbReference type="EMBL" id="JAVHNS010000004">
    <property type="protein sequence ID" value="KAK6358540.1"/>
    <property type="molecule type" value="Genomic_DNA"/>
</dbReference>
<evidence type="ECO:0000256" key="1">
    <source>
        <dbReference type="SAM" id="MobiDB-lite"/>
    </source>
</evidence>
<sequence length="519" mass="57639">MLLMHNASSGALASSTSPSYDLISPLWIPTQIKELCSEGLNLSMTNMNMSRLSMASKGINIDPDDSLLSNSLANLVAAHISSITNDGPEQKTTALPTEATEDQKYNESAAHYYHTKDRFLRVYGQFHRFRIFLVHLITEATGFRRAADSLHPILGLRAVYNWFSHLISAPGMVFVANDRFNDRISNFLRRNWTESLWFREFIQTIVDRKLDTDLARYFDSLDPLWDLWDDSQRTKEQNSQLLETPLALTRIHLISFLCGLLIGVILLIALVLISAVVSYCLYTLFYKCYRNNDPHPRNEHKHTVQRNYTNLGADPLEIWDKLIFDPLLVPSVNTMPQETSDLMDNRLLCWDRNEASPPETPQDANISAFRSHGDVSLPASPAGSSAPTISTAEGPAQGDGHIDIYQLPVQNTDVSNNGAFPGDSASGISGRAQNIDHLGYQGDLGTTSPLDTPPTEGIASSRGSRASLASDSFDPPDIWLTEAFTATPDINTVNNSEPDSTDTIEETMVGERSFRDSLV</sequence>
<evidence type="ECO:0000256" key="2">
    <source>
        <dbReference type="SAM" id="Phobius"/>
    </source>
</evidence>
<dbReference type="Proteomes" id="UP001373714">
    <property type="component" value="Unassembled WGS sequence"/>
</dbReference>
<keyword evidence="2" id="KW-1133">Transmembrane helix</keyword>
<reference evidence="3 4" key="1">
    <citation type="submission" date="2019-10" db="EMBL/GenBank/DDBJ databases">
        <authorList>
            <person name="Palmer J.M."/>
        </authorList>
    </citation>
    <scope>NUCLEOTIDE SEQUENCE [LARGE SCALE GENOMIC DNA]</scope>
    <source>
        <strain evidence="3 4">TWF730</strain>
    </source>
</reference>
<proteinExistence type="predicted"/>
<gene>
    <name evidence="3" type="ORF">TWF730_007869</name>
</gene>
<dbReference type="AlphaFoldDB" id="A0AAV9VFN6"/>
<evidence type="ECO:0000313" key="3">
    <source>
        <dbReference type="EMBL" id="KAK6358540.1"/>
    </source>
</evidence>
<name>A0AAV9VFN6_9PEZI</name>
<protein>
    <submittedName>
        <fullName evidence="3">Uncharacterized protein</fullName>
    </submittedName>
</protein>
<organism evidence="3 4">
    <name type="scientific">Orbilia blumenaviensis</name>
    <dbReference type="NCBI Taxonomy" id="1796055"/>
    <lineage>
        <taxon>Eukaryota</taxon>
        <taxon>Fungi</taxon>
        <taxon>Dikarya</taxon>
        <taxon>Ascomycota</taxon>
        <taxon>Pezizomycotina</taxon>
        <taxon>Orbiliomycetes</taxon>
        <taxon>Orbiliales</taxon>
        <taxon>Orbiliaceae</taxon>
        <taxon>Orbilia</taxon>
    </lineage>
</organism>
<feature type="region of interest" description="Disordered" evidence="1">
    <location>
        <begin position="372"/>
        <end position="400"/>
    </location>
</feature>
<accession>A0AAV9VFN6</accession>